<gene>
    <name evidence="1" type="ORF">HPB50_003204</name>
</gene>
<proteinExistence type="predicted"/>
<evidence type="ECO:0000313" key="1">
    <source>
        <dbReference type="EMBL" id="KAH6932164.1"/>
    </source>
</evidence>
<comment type="caution">
    <text evidence="1">The sequence shown here is derived from an EMBL/GenBank/DDBJ whole genome shotgun (WGS) entry which is preliminary data.</text>
</comment>
<keyword evidence="2" id="KW-1185">Reference proteome</keyword>
<dbReference type="Proteomes" id="UP000821845">
    <property type="component" value="Chromosome 4"/>
</dbReference>
<sequence length="288" mass="32276">MARVPIEERQNVIALSIAGYSQRYIAILMKRPLKTINRIFQAYKKEDRMKDAPHVRRPRATTEEEDRAIVAVAAGNPRTTVPKIIQDLGLNVSPTTVNLRLAEAGLKKRAACRKPLLRQVNQSKRHQLAKDHEGRTAIEWERVVFSDESSFTTRYRKEYIQRVAASGRSGVCVWGLITKEGLGPLVRIEGRFTSSSYCSILDDVTVPYLLDGPFPEAPFRALITTPAEITMHDFKASSADVSVHFVKTGDTFSAKWDSPQTKVFRSIRCEISKPETTNKSSPDCTAVA</sequence>
<accession>A0ACB7SEF9</accession>
<reference evidence="1" key="1">
    <citation type="submission" date="2020-05" db="EMBL/GenBank/DDBJ databases">
        <title>Large-scale comparative analyses of tick genomes elucidate their genetic diversity and vector capacities.</title>
        <authorList>
            <person name="Jia N."/>
            <person name="Wang J."/>
            <person name="Shi W."/>
            <person name="Du L."/>
            <person name="Sun Y."/>
            <person name="Zhan W."/>
            <person name="Jiang J."/>
            <person name="Wang Q."/>
            <person name="Zhang B."/>
            <person name="Ji P."/>
            <person name="Sakyi L.B."/>
            <person name="Cui X."/>
            <person name="Yuan T."/>
            <person name="Jiang B."/>
            <person name="Yang W."/>
            <person name="Lam T.T.-Y."/>
            <person name="Chang Q."/>
            <person name="Ding S."/>
            <person name="Wang X."/>
            <person name="Zhu J."/>
            <person name="Ruan X."/>
            <person name="Zhao L."/>
            <person name="Wei J."/>
            <person name="Que T."/>
            <person name="Du C."/>
            <person name="Cheng J."/>
            <person name="Dai P."/>
            <person name="Han X."/>
            <person name="Huang E."/>
            <person name="Gao Y."/>
            <person name="Liu J."/>
            <person name="Shao H."/>
            <person name="Ye R."/>
            <person name="Li L."/>
            <person name="Wei W."/>
            <person name="Wang X."/>
            <person name="Wang C."/>
            <person name="Yang T."/>
            <person name="Huo Q."/>
            <person name="Li W."/>
            <person name="Guo W."/>
            <person name="Chen H."/>
            <person name="Zhou L."/>
            <person name="Ni X."/>
            <person name="Tian J."/>
            <person name="Zhou Y."/>
            <person name="Sheng Y."/>
            <person name="Liu T."/>
            <person name="Pan Y."/>
            <person name="Xia L."/>
            <person name="Li J."/>
            <person name="Zhao F."/>
            <person name="Cao W."/>
        </authorList>
    </citation>
    <scope>NUCLEOTIDE SEQUENCE</scope>
    <source>
        <strain evidence="1">Hyas-2018</strain>
    </source>
</reference>
<dbReference type="EMBL" id="CM023484">
    <property type="protein sequence ID" value="KAH6932164.1"/>
    <property type="molecule type" value="Genomic_DNA"/>
</dbReference>
<evidence type="ECO:0000313" key="2">
    <source>
        <dbReference type="Proteomes" id="UP000821845"/>
    </source>
</evidence>
<organism evidence="1 2">
    <name type="scientific">Hyalomma asiaticum</name>
    <name type="common">Tick</name>
    <dbReference type="NCBI Taxonomy" id="266040"/>
    <lineage>
        <taxon>Eukaryota</taxon>
        <taxon>Metazoa</taxon>
        <taxon>Ecdysozoa</taxon>
        <taxon>Arthropoda</taxon>
        <taxon>Chelicerata</taxon>
        <taxon>Arachnida</taxon>
        <taxon>Acari</taxon>
        <taxon>Parasitiformes</taxon>
        <taxon>Ixodida</taxon>
        <taxon>Ixodoidea</taxon>
        <taxon>Ixodidae</taxon>
        <taxon>Hyalomminae</taxon>
        <taxon>Hyalomma</taxon>
    </lineage>
</organism>
<protein>
    <submittedName>
        <fullName evidence="1">Uncharacterized protein</fullName>
    </submittedName>
</protein>
<name>A0ACB7SEF9_HYAAI</name>